<proteinExistence type="inferred from homology"/>
<evidence type="ECO:0000256" key="7">
    <source>
        <dbReference type="ARBA" id="ARBA00049339"/>
    </source>
</evidence>
<dbReference type="InterPro" id="IPR036695">
    <property type="entry name" value="Arg-tRNA-synth_N_sf"/>
</dbReference>
<dbReference type="SUPFAM" id="SSF47323">
    <property type="entry name" value="Anticodon-binding domain of a subclass of class I aminoacyl-tRNA synthetases"/>
    <property type="match status" value="1"/>
</dbReference>
<dbReference type="Proteomes" id="UP000474054">
    <property type="component" value="Unassembled WGS sequence"/>
</dbReference>
<evidence type="ECO:0000256" key="2">
    <source>
        <dbReference type="ARBA" id="ARBA00022598"/>
    </source>
</evidence>
<evidence type="ECO:0000256" key="3">
    <source>
        <dbReference type="ARBA" id="ARBA00022741"/>
    </source>
</evidence>
<feature type="short sequence motif" description="'HIGH' region" evidence="8">
    <location>
        <begin position="114"/>
        <end position="124"/>
    </location>
</feature>
<accession>A0A650CSS7</accession>
<evidence type="ECO:0000313" key="14">
    <source>
        <dbReference type="Proteomes" id="UP000474054"/>
    </source>
</evidence>
<dbReference type="GO" id="GO:0006420">
    <property type="term" value="P:arginyl-tRNA aminoacylation"/>
    <property type="evidence" value="ECO:0007669"/>
    <property type="project" value="UniProtKB-UniRule"/>
</dbReference>
<dbReference type="AlphaFoldDB" id="A0A650CSS7"/>
<dbReference type="Pfam" id="PF05746">
    <property type="entry name" value="DALR_1"/>
    <property type="match status" value="1"/>
</dbReference>
<comment type="similarity">
    <text evidence="1 8 9">Belongs to the class-I aminoacyl-tRNA synthetase family.</text>
</comment>
<dbReference type="NCBIfam" id="NF002446">
    <property type="entry name" value="PRK01611.3-3"/>
    <property type="match status" value="1"/>
</dbReference>
<dbReference type="PANTHER" id="PTHR11956:SF5">
    <property type="entry name" value="ARGININE--TRNA LIGASE, CYTOPLASMIC"/>
    <property type="match status" value="1"/>
</dbReference>
<keyword evidence="5 8" id="KW-0648">Protein biosynthesis</keyword>
<dbReference type="InterPro" id="IPR008909">
    <property type="entry name" value="DALR_anticod-bd"/>
</dbReference>
<keyword evidence="3 8" id="KW-0547">Nucleotide-binding</keyword>
<comment type="catalytic activity">
    <reaction evidence="7 8">
        <text>tRNA(Arg) + L-arginine + ATP = L-arginyl-tRNA(Arg) + AMP + diphosphate</text>
        <dbReference type="Rhea" id="RHEA:20301"/>
        <dbReference type="Rhea" id="RHEA-COMP:9658"/>
        <dbReference type="Rhea" id="RHEA-COMP:9673"/>
        <dbReference type="ChEBI" id="CHEBI:30616"/>
        <dbReference type="ChEBI" id="CHEBI:32682"/>
        <dbReference type="ChEBI" id="CHEBI:33019"/>
        <dbReference type="ChEBI" id="CHEBI:78442"/>
        <dbReference type="ChEBI" id="CHEBI:78513"/>
        <dbReference type="ChEBI" id="CHEBI:456215"/>
        <dbReference type="EC" id="6.1.1.19"/>
    </reaction>
</comment>
<dbReference type="GeneID" id="42778436"/>
<dbReference type="EC" id="6.1.1.19" evidence="8"/>
<keyword evidence="4 8" id="KW-0067">ATP-binding</keyword>
<dbReference type="HAMAP" id="MF_00123">
    <property type="entry name" value="Arg_tRNA_synth"/>
    <property type="match status" value="1"/>
</dbReference>
<protein>
    <recommendedName>
        <fullName evidence="8">Arginine--tRNA ligase</fullName>
        <ecNumber evidence="8">6.1.1.19</ecNumber>
    </recommendedName>
    <alternativeName>
        <fullName evidence="8">Arginyl-tRNA synthetase</fullName>
        <shortName evidence="8">ArgRS</shortName>
    </alternativeName>
</protein>
<evidence type="ECO:0000256" key="4">
    <source>
        <dbReference type="ARBA" id="ARBA00022840"/>
    </source>
</evidence>
<dbReference type="InterPro" id="IPR014729">
    <property type="entry name" value="Rossmann-like_a/b/a_fold"/>
</dbReference>
<dbReference type="KEGG" id="aamb:D1866_01820"/>
<dbReference type="Gene3D" id="3.40.50.620">
    <property type="entry name" value="HUPs"/>
    <property type="match status" value="2"/>
</dbReference>
<organism evidence="12 13">
    <name type="scientific">Acidianus ambivalens</name>
    <name type="common">Desulfurolobus ambivalens</name>
    <dbReference type="NCBI Taxonomy" id="2283"/>
    <lineage>
        <taxon>Archaea</taxon>
        <taxon>Thermoproteota</taxon>
        <taxon>Thermoprotei</taxon>
        <taxon>Sulfolobales</taxon>
        <taxon>Sulfolobaceae</taxon>
        <taxon>Acidianus</taxon>
    </lineage>
</organism>
<sequence length="623" mass="71692">MYALAKAKDELANYLSNVLNVDKEKVLNSIEYPAKEQIADLALPLPSVTKKFDIEIKGEYNGRLIKEVWRDGVFINARLNEKELLKEIFTNFSENYGIIKTERPLRIVVEHTSANPIHPLHIGHLRNAILGDTLARMLKARGHEVNVRFYVNDSGRQVALLIYGLSKLGYPDPPSGEKKDQWLGLIYAMTNVILEIKKINEELKSTTNDSEYKEKIARRDELLISASELSKRNQEYFNKLSDQIMNDKDPEGEISKIIEKYEKGEEEIKKIVRKYVDFALEGFRESLEKLHITFDNFDYESDLLWNNDVKLVLDFALTSIAKINYKGTAALDLQNYIDDDIRKEIRIPKGLEIPPLVLMRSDGTTLYTVRDIAYTIYKFRQFNADEVINVIAEQQSVPQMQLRAALYILGWKKFAINLIHFSYGMVTLQGMKMSGRLGKYISLDEVYDKVAEVVKAKIEEKKGILENLNEIVNSAIRYAIISVSANKPVSFDVKRVANFEENSGPYLQYTYARAYNILSKSTENLDISKIDENELKNEKRTLLLMIAKFPDIFINSVDHLQPEVLTVFLRRVADVFNSWYDKERVLQEPDESKRITRLFIVKGVETVLRNGLNTLGIASLTRM</sequence>
<dbReference type="Proteomes" id="UP000426328">
    <property type="component" value="Chromosome"/>
</dbReference>
<dbReference type="InterPro" id="IPR009080">
    <property type="entry name" value="tRNAsynth_Ia_anticodon-bd"/>
</dbReference>
<dbReference type="PRINTS" id="PR01038">
    <property type="entry name" value="TRNASYNTHARG"/>
</dbReference>
<evidence type="ECO:0000256" key="6">
    <source>
        <dbReference type="ARBA" id="ARBA00023146"/>
    </source>
</evidence>
<dbReference type="GO" id="GO:0005737">
    <property type="term" value="C:cytoplasm"/>
    <property type="evidence" value="ECO:0007669"/>
    <property type="project" value="UniProtKB-SubCell"/>
</dbReference>
<dbReference type="InterPro" id="IPR001278">
    <property type="entry name" value="Arg-tRNA-ligase"/>
</dbReference>
<comment type="subcellular location">
    <subcellularLocation>
        <location evidence="8">Cytoplasm</location>
    </subcellularLocation>
</comment>
<dbReference type="SUPFAM" id="SSF55190">
    <property type="entry name" value="Arginyl-tRNA synthetase (ArgRS), N-terminal 'additional' domain"/>
    <property type="match status" value="1"/>
</dbReference>
<reference evidence="12 13" key="2">
    <citation type="submission" date="2019-10" db="EMBL/GenBank/DDBJ databases">
        <title>Genome Sequences from Six Type Strain Members of the Archaeal Family Sulfolobaceae: Acidianus ambivalens, Acidianus infernus, Metallosphaera prunae, Stygiolobus azoricus, Sulfolobus metallicus, and Sulfurisphaera ohwakuensis.</title>
        <authorList>
            <person name="Counts J.A."/>
            <person name="Kelly R.M."/>
        </authorList>
    </citation>
    <scope>NUCLEOTIDE SEQUENCE [LARGE SCALE GENOMIC DNA]</scope>
    <source>
        <strain evidence="12 13">LEI 10</strain>
    </source>
</reference>
<evidence type="ECO:0000313" key="12">
    <source>
        <dbReference type="EMBL" id="QGR20904.1"/>
    </source>
</evidence>
<evidence type="ECO:0000256" key="8">
    <source>
        <dbReference type="HAMAP-Rule" id="MF_00123"/>
    </source>
</evidence>
<dbReference type="RefSeq" id="WP_155861014.1">
    <property type="nucleotide sequence ID" value="NZ_CP045482.1"/>
</dbReference>
<dbReference type="Gene3D" id="3.30.1360.70">
    <property type="entry name" value="Arginyl tRNA synthetase N-terminal domain"/>
    <property type="match status" value="1"/>
</dbReference>
<dbReference type="Pfam" id="PF00750">
    <property type="entry name" value="tRNA-synt_1d"/>
    <property type="match status" value="2"/>
</dbReference>
<dbReference type="Gene3D" id="1.10.730.10">
    <property type="entry name" value="Isoleucyl-tRNA Synthetase, Domain 1"/>
    <property type="match status" value="1"/>
</dbReference>
<evidence type="ECO:0000256" key="1">
    <source>
        <dbReference type="ARBA" id="ARBA00005594"/>
    </source>
</evidence>
<dbReference type="EMBL" id="CP045482">
    <property type="protein sequence ID" value="QGR20904.1"/>
    <property type="molecule type" value="Genomic_DNA"/>
</dbReference>
<dbReference type="InterPro" id="IPR035684">
    <property type="entry name" value="ArgRS_core"/>
</dbReference>
<evidence type="ECO:0000313" key="11">
    <source>
        <dbReference type="EMBL" id="MQL55365.1"/>
    </source>
</evidence>
<evidence type="ECO:0000313" key="13">
    <source>
        <dbReference type="Proteomes" id="UP000426328"/>
    </source>
</evidence>
<dbReference type="PANTHER" id="PTHR11956">
    <property type="entry name" value="ARGINYL-TRNA SYNTHETASE"/>
    <property type="match status" value="1"/>
</dbReference>
<dbReference type="SUPFAM" id="SSF52374">
    <property type="entry name" value="Nucleotidylyl transferase"/>
    <property type="match status" value="1"/>
</dbReference>
<dbReference type="FunFam" id="1.10.730.10:FF:000006">
    <property type="entry name" value="Arginyl-tRNA synthetase 2, mitochondrial"/>
    <property type="match status" value="1"/>
</dbReference>
<evidence type="ECO:0000256" key="9">
    <source>
        <dbReference type="RuleBase" id="RU363038"/>
    </source>
</evidence>
<dbReference type="GO" id="GO:0005524">
    <property type="term" value="F:ATP binding"/>
    <property type="evidence" value="ECO:0007669"/>
    <property type="project" value="UniProtKB-UniRule"/>
</dbReference>
<dbReference type="EMBL" id="WHYS01000001">
    <property type="protein sequence ID" value="MQL55365.1"/>
    <property type="molecule type" value="Genomic_DNA"/>
</dbReference>
<feature type="domain" description="DALR anticodon binding" evidence="10">
    <location>
        <begin position="507"/>
        <end position="623"/>
    </location>
</feature>
<keyword evidence="8" id="KW-0963">Cytoplasm</keyword>
<keyword evidence="2 8" id="KW-0436">Ligase</keyword>
<reference evidence="11 14" key="1">
    <citation type="submission" date="2019-10" db="EMBL/GenBank/DDBJ databases">
        <title>Comparative genomics of sulfur disproportionating microorganisms.</title>
        <authorList>
            <person name="Ward L.M."/>
            <person name="Bertran E."/>
            <person name="Johnston D."/>
        </authorList>
    </citation>
    <scope>NUCLEOTIDE SEQUENCE [LARGE SCALE GENOMIC DNA]</scope>
    <source>
        <strain evidence="11 14">DSM 3772</strain>
    </source>
</reference>
<keyword evidence="6 8" id="KW-0030">Aminoacyl-tRNA synthetase</keyword>
<dbReference type="GO" id="GO:0004814">
    <property type="term" value="F:arginine-tRNA ligase activity"/>
    <property type="evidence" value="ECO:0007669"/>
    <property type="project" value="UniProtKB-UniRule"/>
</dbReference>
<keyword evidence="13" id="KW-1185">Reference proteome</keyword>
<evidence type="ECO:0000256" key="5">
    <source>
        <dbReference type="ARBA" id="ARBA00022917"/>
    </source>
</evidence>
<dbReference type="SMART" id="SM00836">
    <property type="entry name" value="DALR_1"/>
    <property type="match status" value="1"/>
</dbReference>
<evidence type="ECO:0000259" key="10">
    <source>
        <dbReference type="SMART" id="SM00836"/>
    </source>
</evidence>
<name>A0A650CSS7_ACIAM</name>
<gene>
    <name evidence="8" type="primary">argS</name>
    <name evidence="12" type="ORF">D1866_01820</name>
    <name evidence="11" type="ORF">GFB69_06285</name>
</gene>